<proteinExistence type="inferred from homology"/>
<protein>
    <submittedName>
        <fullName evidence="6">Ubiquitin-conjugating enzyme</fullName>
    </submittedName>
</protein>
<feature type="domain" description="UBC core" evidence="5">
    <location>
        <begin position="4"/>
        <end position="162"/>
    </location>
</feature>
<dbReference type="SMART" id="SM00212">
    <property type="entry name" value="UBCc"/>
    <property type="match status" value="1"/>
</dbReference>
<keyword evidence="1" id="KW-0808">Transferase</keyword>
<sequence>MSIDAETRLRNERTLLKSELPNGFFARPVPIKQNNQLSKTELDYFTWICGIPGRSNSLYDGCTLLLYLFFPKDYPKSPPKCQFDPPLFHPNIYPSGSICLSLINKETWKQDVSIKSMLVGIQMLLDEPNISSPAQQEAFQCLKSNRTLYDKKVKEFVHKFPTTGFKDRIQKLVNSGEFRTTIQQAVQINRNNQILDFD</sequence>
<dbReference type="PROSITE" id="PS50127">
    <property type="entry name" value="UBC_2"/>
    <property type="match status" value="1"/>
</dbReference>
<dbReference type="PROSITE" id="PS00183">
    <property type="entry name" value="UBC_1"/>
    <property type="match status" value="1"/>
</dbReference>
<accession>V6LLF9</accession>
<organism evidence="6">
    <name type="scientific">Spironucleus salmonicida</name>
    <dbReference type="NCBI Taxonomy" id="348837"/>
    <lineage>
        <taxon>Eukaryota</taxon>
        <taxon>Metamonada</taxon>
        <taxon>Diplomonadida</taxon>
        <taxon>Hexamitidae</taxon>
        <taxon>Hexamitinae</taxon>
        <taxon>Spironucleus</taxon>
    </lineage>
</organism>
<dbReference type="OrthoDB" id="6600758at2759"/>
<name>V6LLF9_9EUKA</name>
<dbReference type="GO" id="GO:0005524">
    <property type="term" value="F:ATP binding"/>
    <property type="evidence" value="ECO:0007669"/>
    <property type="project" value="UniProtKB-UniRule"/>
</dbReference>
<evidence type="ECO:0000256" key="3">
    <source>
        <dbReference type="PROSITE-ProRule" id="PRU10133"/>
    </source>
</evidence>
<dbReference type="Pfam" id="PF00179">
    <property type="entry name" value="UQ_con"/>
    <property type="match status" value="1"/>
</dbReference>
<dbReference type="InterPro" id="IPR023313">
    <property type="entry name" value="UBQ-conjugating_AS"/>
</dbReference>
<dbReference type="AlphaFoldDB" id="V6LLF9"/>
<dbReference type="InterPro" id="IPR016135">
    <property type="entry name" value="UBQ-conjugating_enzyme/RWD"/>
</dbReference>
<dbReference type="Gene3D" id="3.10.110.10">
    <property type="entry name" value="Ubiquitin Conjugating Enzyme"/>
    <property type="match status" value="1"/>
</dbReference>
<keyword evidence="2 4" id="KW-0833">Ubl conjugation pathway</keyword>
<dbReference type="Proteomes" id="UP000018208">
    <property type="component" value="Unassembled WGS sequence"/>
</dbReference>
<evidence type="ECO:0000256" key="1">
    <source>
        <dbReference type="ARBA" id="ARBA00022679"/>
    </source>
</evidence>
<dbReference type="SUPFAM" id="SSF54495">
    <property type="entry name" value="UBC-like"/>
    <property type="match status" value="1"/>
</dbReference>
<evidence type="ECO:0000256" key="4">
    <source>
        <dbReference type="RuleBase" id="RU362109"/>
    </source>
</evidence>
<evidence type="ECO:0000313" key="6">
    <source>
        <dbReference type="EMBL" id="EST44591.1"/>
    </source>
</evidence>
<keyword evidence="8" id="KW-1185">Reference proteome</keyword>
<keyword evidence="4" id="KW-0067">ATP-binding</keyword>
<dbReference type="EMBL" id="KI546115">
    <property type="protein sequence ID" value="EST44591.1"/>
    <property type="molecule type" value="Genomic_DNA"/>
</dbReference>
<dbReference type="EMBL" id="AUWU02000005">
    <property type="protein sequence ID" value="KAH0572599.1"/>
    <property type="molecule type" value="Genomic_DNA"/>
</dbReference>
<dbReference type="InterPro" id="IPR050113">
    <property type="entry name" value="Ub_conjugating_enzyme"/>
</dbReference>
<evidence type="ECO:0000313" key="8">
    <source>
        <dbReference type="Proteomes" id="UP000018208"/>
    </source>
</evidence>
<comment type="similarity">
    <text evidence="4">Belongs to the ubiquitin-conjugating enzyme family.</text>
</comment>
<dbReference type="InterPro" id="IPR000608">
    <property type="entry name" value="UBC"/>
</dbReference>
<keyword evidence="4" id="KW-0547">Nucleotide-binding</keyword>
<dbReference type="PANTHER" id="PTHR24067">
    <property type="entry name" value="UBIQUITIN-CONJUGATING ENZYME E2"/>
    <property type="match status" value="1"/>
</dbReference>
<evidence type="ECO:0000256" key="2">
    <source>
        <dbReference type="ARBA" id="ARBA00022786"/>
    </source>
</evidence>
<dbReference type="GO" id="GO:0016740">
    <property type="term" value="F:transferase activity"/>
    <property type="evidence" value="ECO:0007669"/>
    <property type="project" value="UniProtKB-KW"/>
</dbReference>
<reference evidence="7" key="2">
    <citation type="submission" date="2020-12" db="EMBL/GenBank/DDBJ databases">
        <title>New Spironucleus salmonicida genome in near-complete chromosomes.</title>
        <authorList>
            <person name="Xu F."/>
            <person name="Kurt Z."/>
            <person name="Jimenez-Gonzalez A."/>
            <person name="Astvaldsson A."/>
            <person name="Andersson J.O."/>
            <person name="Svard S.G."/>
        </authorList>
    </citation>
    <scope>NUCLEOTIDE SEQUENCE</scope>
    <source>
        <strain evidence="7">ATCC 50377</strain>
    </source>
</reference>
<gene>
    <name evidence="6" type="ORF">SS50377_15596</name>
    <name evidence="7" type="ORF">SS50377_24710</name>
</gene>
<dbReference type="CDD" id="cd23798">
    <property type="entry name" value="UBCc_UBE2I"/>
    <property type="match status" value="1"/>
</dbReference>
<evidence type="ECO:0000259" key="5">
    <source>
        <dbReference type="PROSITE" id="PS50127"/>
    </source>
</evidence>
<evidence type="ECO:0000313" key="7">
    <source>
        <dbReference type="EMBL" id="KAH0572599.1"/>
    </source>
</evidence>
<dbReference type="VEuPathDB" id="GiardiaDB:SS50377_24710"/>
<feature type="active site" description="Glycyl thioester intermediate" evidence="3">
    <location>
        <position position="99"/>
    </location>
</feature>
<reference evidence="6 7" key="1">
    <citation type="journal article" date="2014" name="PLoS Genet.">
        <title>The Genome of Spironucleus salmonicida Highlights a Fish Pathogen Adapted to Fluctuating Environments.</title>
        <authorList>
            <person name="Xu F."/>
            <person name="Jerlstrom-Hultqvist J."/>
            <person name="Einarsson E."/>
            <person name="Astvaldsson A."/>
            <person name="Svard S.G."/>
            <person name="Andersson J.O."/>
        </authorList>
    </citation>
    <scope>NUCLEOTIDE SEQUENCE</scope>
    <source>
        <strain evidence="7">ATCC 50377</strain>
    </source>
</reference>